<accession>A0A0E9NN66</accession>
<dbReference type="AlphaFoldDB" id="A0A0E9NN66"/>
<keyword evidence="2" id="KW-1185">Reference proteome</keyword>
<gene>
    <name evidence="1" type="ORF">G7K_5237-t1</name>
</gene>
<proteinExistence type="predicted"/>
<evidence type="ECO:0000313" key="1">
    <source>
        <dbReference type="EMBL" id="GAO51126.1"/>
    </source>
</evidence>
<name>A0A0E9NN66_SAICN</name>
<dbReference type="AntiFam" id="ANF00156">
    <property type="entry name" value="Shadow ORF (opposite yahK)"/>
</dbReference>
<reference evidence="1 2" key="1">
    <citation type="journal article" date="2011" name="J. Gen. Appl. Microbiol.">
        <title>Draft genome sequencing of the enigmatic yeast Saitoella complicata.</title>
        <authorList>
            <person name="Nishida H."/>
            <person name="Hamamoto M."/>
            <person name="Sugiyama J."/>
        </authorList>
    </citation>
    <scope>NUCLEOTIDE SEQUENCE [LARGE SCALE GENOMIC DNA]</scope>
    <source>
        <strain evidence="1 2">NRRL Y-17804</strain>
    </source>
</reference>
<sequence length="517" mass="54955">MLMIYLSYRTHNSTPATKTTAVRKSFHAFNSHSLPSNSSRLLEHNSSLNGRLVLHRIQTLLPLLNLELLVHDTLNPNLTRIQVVDSSRETVCLGERSQNGNLITKDLGRGPRDAGSVGVDTVYDELTTTADVVDGGLENGRGSGGFDDDVESVGVVFLDLVPLGGSVVAGEGDVDISSIELFRELHLVSGGGGKNDVTSSILLQELGKNETGGSSADHEDGGTEFGRDLLQPVCGARSGLEEGSVDVREVLDLEHFLLRVSAVFRECSVHGDAVCLEILTKQRLASTAVETALAQLGVIGDDTVSDGELGDLGADGGDGADTFVAGDEGELCEEFAFVDVEVGSADTAGGNLDEDVGGAEFGERQLDNSKRLGLVVLESLHGLGKLRSGHFDCVLWSGLLGRKREGTGDVVFMVDGRACDVRGFTFRYRCGTRSGSLDHPLAKEAPCCDVTSDNPNPPLPPVVQDGLNALLIPGTLPCNDRPHNRRGPPFFAVSCTCMHSRNAGLTHPHPERFPTNP</sequence>
<comment type="caution">
    <text evidence="1">The sequence shown here is derived from an EMBL/GenBank/DDBJ whole genome shotgun (WGS) entry which is preliminary data.</text>
</comment>
<protein>
    <submittedName>
        <fullName evidence="1">Uncharacterized protein</fullName>
    </submittedName>
</protein>
<reference evidence="1 2" key="2">
    <citation type="journal article" date="2014" name="J. Gen. Appl. Microbiol.">
        <title>The early diverging ascomycetous budding yeast Saitoella complicata has three histone deacetylases belonging to the Clr6, Hos2, and Rpd3 lineages.</title>
        <authorList>
            <person name="Nishida H."/>
            <person name="Matsumoto T."/>
            <person name="Kondo S."/>
            <person name="Hamamoto M."/>
            <person name="Yoshikawa H."/>
        </authorList>
    </citation>
    <scope>NUCLEOTIDE SEQUENCE [LARGE SCALE GENOMIC DNA]</scope>
    <source>
        <strain evidence="1 2">NRRL Y-17804</strain>
    </source>
</reference>
<dbReference type="EMBL" id="BACD03000041">
    <property type="protein sequence ID" value="GAO51126.1"/>
    <property type="molecule type" value="Genomic_DNA"/>
</dbReference>
<dbReference type="Proteomes" id="UP000033140">
    <property type="component" value="Unassembled WGS sequence"/>
</dbReference>
<organism evidence="1 2">
    <name type="scientific">Saitoella complicata (strain BCRC 22490 / CBS 7301 / JCM 7358 / NBRC 10748 / NRRL Y-17804)</name>
    <dbReference type="NCBI Taxonomy" id="698492"/>
    <lineage>
        <taxon>Eukaryota</taxon>
        <taxon>Fungi</taxon>
        <taxon>Dikarya</taxon>
        <taxon>Ascomycota</taxon>
        <taxon>Taphrinomycotina</taxon>
        <taxon>Taphrinomycotina incertae sedis</taxon>
        <taxon>Saitoella</taxon>
    </lineage>
</organism>
<reference evidence="1 2" key="3">
    <citation type="journal article" date="2015" name="Genome Announc.">
        <title>Draft Genome Sequence of the Archiascomycetous Yeast Saitoella complicata.</title>
        <authorList>
            <person name="Yamauchi K."/>
            <person name="Kondo S."/>
            <person name="Hamamoto M."/>
            <person name="Takahashi Y."/>
            <person name="Ogura Y."/>
            <person name="Hayashi T."/>
            <person name="Nishida H."/>
        </authorList>
    </citation>
    <scope>NUCLEOTIDE SEQUENCE [LARGE SCALE GENOMIC DNA]</scope>
    <source>
        <strain evidence="1 2">NRRL Y-17804</strain>
    </source>
</reference>
<evidence type="ECO:0000313" key="2">
    <source>
        <dbReference type="Proteomes" id="UP000033140"/>
    </source>
</evidence>